<proteinExistence type="predicted"/>
<reference evidence="2" key="2">
    <citation type="submission" date="2012-05" db="EMBL/GenBank/DDBJ databases">
        <title>Annotation of the Genome Sequence of Fusarium oxysporum HDV247.</title>
        <authorList>
            <consortium name="The Broad Institute Genomics Platform"/>
            <person name="Ma L.-J."/>
            <person name="Corby-Kistler H."/>
            <person name="Broz K."/>
            <person name="Gale L.R."/>
            <person name="Jonkers W."/>
            <person name="O'Donnell K."/>
            <person name="Ploetz R."/>
            <person name="Steinberg C."/>
            <person name="Schwartz D.C."/>
            <person name="VanEtten H."/>
            <person name="Zhou S."/>
            <person name="Young S.K."/>
            <person name="Zeng Q."/>
            <person name="Gargeya S."/>
            <person name="Fitzgerald M."/>
            <person name="Abouelleil A."/>
            <person name="Alvarado L."/>
            <person name="Chapman S.B."/>
            <person name="Gainer-Dewar J."/>
            <person name="Goldberg J."/>
            <person name="Griggs A."/>
            <person name="Gujja S."/>
            <person name="Hansen M."/>
            <person name="Howarth C."/>
            <person name="Imamovic A."/>
            <person name="Ireland A."/>
            <person name="Larimer J."/>
            <person name="McCowan C."/>
            <person name="Murphy C."/>
            <person name="Pearson M."/>
            <person name="Poon T.W."/>
            <person name="Priest M."/>
            <person name="Roberts A."/>
            <person name="Saif S."/>
            <person name="Shea T."/>
            <person name="Sykes S."/>
            <person name="Wortman J."/>
            <person name="Nusbaum C."/>
            <person name="Birren B."/>
        </authorList>
    </citation>
    <scope>NUCLEOTIDE SEQUENCE</scope>
    <source>
        <strain evidence="2">HDV247</strain>
    </source>
</reference>
<feature type="region of interest" description="Disordered" evidence="1">
    <location>
        <begin position="1"/>
        <end position="60"/>
    </location>
</feature>
<accession>W9NFM3</accession>
<dbReference type="Proteomes" id="UP000030751">
    <property type="component" value="Unassembled WGS sequence"/>
</dbReference>
<evidence type="ECO:0000313" key="2">
    <source>
        <dbReference type="EMBL" id="EXA31568.1"/>
    </source>
</evidence>
<dbReference type="AlphaFoldDB" id="W9NFM3"/>
<reference evidence="2" key="1">
    <citation type="submission" date="2011-10" db="EMBL/GenBank/DDBJ databases">
        <title>The Genome Sequence of Fusarium oxysporum HDV247.</title>
        <authorList>
            <consortium name="The Broad Institute Genome Sequencing Platform"/>
            <person name="Ma L.-J."/>
            <person name="Gale L.R."/>
            <person name="Schwartz D.C."/>
            <person name="Zhou S."/>
            <person name="Corby-Kistler H."/>
            <person name="Young S.K."/>
            <person name="Zeng Q."/>
            <person name="Gargeya S."/>
            <person name="Fitzgerald M."/>
            <person name="Haas B."/>
            <person name="Abouelleil A."/>
            <person name="Alvarado L."/>
            <person name="Arachchi H.M."/>
            <person name="Berlin A."/>
            <person name="Brown A."/>
            <person name="Chapman S.B."/>
            <person name="Chen Z."/>
            <person name="Dunbar C."/>
            <person name="Freedman E."/>
            <person name="Gearin G."/>
            <person name="Goldberg J."/>
            <person name="Griggs A."/>
            <person name="Gujja S."/>
            <person name="Heiman D."/>
            <person name="Howarth C."/>
            <person name="Larson L."/>
            <person name="Lui A."/>
            <person name="MacDonald P.J.P."/>
            <person name="Montmayeur A."/>
            <person name="Murphy C."/>
            <person name="Neiman D."/>
            <person name="Pearson M."/>
            <person name="Priest M."/>
            <person name="Roberts A."/>
            <person name="Saif S."/>
            <person name="Shea T."/>
            <person name="Shenoy N."/>
            <person name="Sisk P."/>
            <person name="Stolte C."/>
            <person name="Sykes S."/>
            <person name="Wortman J."/>
            <person name="Nusbaum C."/>
            <person name="Birren B."/>
        </authorList>
    </citation>
    <scope>NUCLEOTIDE SEQUENCE [LARGE SCALE GENOMIC DNA]</scope>
    <source>
        <strain evidence="2">HDV247</strain>
    </source>
</reference>
<name>W9NFM3_FUSOX</name>
<protein>
    <submittedName>
        <fullName evidence="2">Uncharacterized protein</fullName>
    </submittedName>
</protein>
<dbReference type="HOGENOM" id="CLU_2941825_0_0_1"/>
<dbReference type="EMBL" id="JH651011">
    <property type="protein sequence ID" value="EXA31568.1"/>
    <property type="molecule type" value="Genomic_DNA"/>
</dbReference>
<organism evidence="2">
    <name type="scientific">Fusarium oxysporum f. sp. pisi HDV247</name>
    <dbReference type="NCBI Taxonomy" id="1080344"/>
    <lineage>
        <taxon>Eukaryota</taxon>
        <taxon>Fungi</taxon>
        <taxon>Dikarya</taxon>
        <taxon>Ascomycota</taxon>
        <taxon>Pezizomycotina</taxon>
        <taxon>Sordariomycetes</taxon>
        <taxon>Hypocreomycetidae</taxon>
        <taxon>Hypocreales</taxon>
        <taxon>Nectriaceae</taxon>
        <taxon>Fusarium</taxon>
        <taxon>Fusarium oxysporum species complex</taxon>
    </lineage>
</organism>
<gene>
    <name evidence="2" type="ORF">FOVG_17111</name>
</gene>
<evidence type="ECO:0000256" key="1">
    <source>
        <dbReference type="SAM" id="MobiDB-lite"/>
    </source>
</evidence>
<sequence length="60" mass="6371">MHQLLSLPTAASPPRSPLTAPAQLPNINNNNSTDNLTHFIAKGNNRPSLHPDKTSVSSSV</sequence>